<proteinExistence type="predicted"/>
<feature type="signal peptide" evidence="1">
    <location>
        <begin position="1"/>
        <end position="23"/>
    </location>
</feature>
<evidence type="ECO:0008006" key="5">
    <source>
        <dbReference type="Google" id="ProtNLM"/>
    </source>
</evidence>
<organism evidence="2">
    <name type="scientific">Capitella teleta</name>
    <name type="common">Polychaete worm</name>
    <dbReference type="NCBI Taxonomy" id="283909"/>
    <lineage>
        <taxon>Eukaryota</taxon>
        <taxon>Metazoa</taxon>
        <taxon>Spiralia</taxon>
        <taxon>Lophotrochozoa</taxon>
        <taxon>Annelida</taxon>
        <taxon>Polychaeta</taxon>
        <taxon>Sedentaria</taxon>
        <taxon>Scolecida</taxon>
        <taxon>Capitellidae</taxon>
        <taxon>Capitella</taxon>
    </lineage>
</organism>
<evidence type="ECO:0000313" key="4">
    <source>
        <dbReference type="Proteomes" id="UP000014760"/>
    </source>
</evidence>
<sequence>MQGVKTACAVLALVLVMTSYVLFSSVLSVTTHEAVHVSSQCKVTVRTVSAPPNTLAPCSWKVFRNQYSATGYFPHSGTWEFPSNQTADGSFLPGECSFGPKETFRQKGLQCLRKLNLTKIVTMGDSNGAGYFRALWRFIETFSEHCELVKKEMTEQDFVPDRNYFSRGYDLPAHALNISRRTCRTCVARNEVCTLKSDSGEQHVSVEHLALTGLNDTTLITVPPEQGGLPRVRPTKSTAEFYLKIHLKDEMPDVLILAPPFVHERETSTEDLADLLREFRELIATHVPSTVKVIWIPQMTTWRYSEPIYHNMTANEKNVVFNKELYSQLRSSIRRASSNWFGFYDMQAVTCPLGYMSKDGVHLDPVYYDVMMRHLVMLLCSDI</sequence>
<protein>
    <recommendedName>
        <fullName evidence="5">SGNH domain-containing protein</fullName>
    </recommendedName>
</protein>
<keyword evidence="1" id="KW-0732">Signal</keyword>
<evidence type="ECO:0000256" key="1">
    <source>
        <dbReference type="SAM" id="SignalP"/>
    </source>
</evidence>
<dbReference type="Proteomes" id="UP000014760">
    <property type="component" value="Unassembled WGS sequence"/>
</dbReference>
<dbReference type="HOGENOM" id="CLU_038092_2_0_1"/>
<evidence type="ECO:0000313" key="2">
    <source>
        <dbReference type="EMBL" id="ELU02730.1"/>
    </source>
</evidence>
<reference evidence="4" key="1">
    <citation type="submission" date="2012-12" db="EMBL/GenBank/DDBJ databases">
        <authorList>
            <person name="Hellsten U."/>
            <person name="Grimwood J."/>
            <person name="Chapman J.A."/>
            <person name="Shapiro H."/>
            <person name="Aerts A."/>
            <person name="Otillar R.P."/>
            <person name="Terry A.Y."/>
            <person name="Boore J.L."/>
            <person name="Simakov O."/>
            <person name="Marletaz F."/>
            <person name="Cho S.-J."/>
            <person name="Edsinger-Gonzales E."/>
            <person name="Havlak P."/>
            <person name="Kuo D.-H."/>
            <person name="Larsson T."/>
            <person name="Lv J."/>
            <person name="Arendt D."/>
            <person name="Savage R."/>
            <person name="Osoegawa K."/>
            <person name="de Jong P."/>
            <person name="Lindberg D.R."/>
            <person name="Seaver E.C."/>
            <person name="Weisblat D.A."/>
            <person name="Putnam N.H."/>
            <person name="Grigoriev I.V."/>
            <person name="Rokhsar D.S."/>
        </authorList>
    </citation>
    <scope>NUCLEOTIDE SEQUENCE</scope>
    <source>
        <strain evidence="4">I ESC-2004</strain>
    </source>
</reference>
<reference evidence="2 4" key="2">
    <citation type="journal article" date="2013" name="Nature">
        <title>Insights into bilaterian evolution from three spiralian genomes.</title>
        <authorList>
            <person name="Simakov O."/>
            <person name="Marletaz F."/>
            <person name="Cho S.J."/>
            <person name="Edsinger-Gonzales E."/>
            <person name="Havlak P."/>
            <person name="Hellsten U."/>
            <person name="Kuo D.H."/>
            <person name="Larsson T."/>
            <person name="Lv J."/>
            <person name="Arendt D."/>
            <person name="Savage R."/>
            <person name="Osoegawa K."/>
            <person name="de Jong P."/>
            <person name="Grimwood J."/>
            <person name="Chapman J.A."/>
            <person name="Shapiro H."/>
            <person name="Aerts A."/>
            <person name="Otillar R.P."/>
            <person name="Terry A.Y."/>
            <person name="Boore J.L."/>
            <person name="Grigoriev I.V."/>
            <person name="Lindberg D.R."/>
            <person name="Seaver E.C."/>
            <person name="Weisblat D.A."/>
            <person name="Putnam N.H."/>
            <person name="Rokhsar D.S."/>
        </authorList>
    </citation>
    <scope>NUCLEOTIDE SEQUENCE</scope>
    <source>
        <strain evidence="2 4">I ESC-2004</strain>
    </source>
</reference>
<dbReference type="EnsemblMetazoa" id="CapteT201544">
    <property type="protein sequence ID" value="CapteP201544"/>
    <property type="gene ID" value="CapteG201544"/>
</dbReference>
<accession>R7U8N1</accession>
<dbReference type="OrthoDB" id="6326328at2759"/>
<feature type="chain" id="PRO_5008787767" description="SGNH domain-containing protein" evidence="1">
    <location>
        <begin position="24"/>
        <end position="383"/>
    </location>
</feature>
<dbReference type="SUPFAM" id="SSF52266">
    <property type="entry name" value="SGNH hydrolase"/>
    <property type="match status" value="1"/>
</dbReference>
<name>R7U8N1_CAPTE</name>
<gene>
    <name evidence="2" type="ORF">CAPTEDRAFT_201544</name>
</gene>
<evidence type="ECO:0000313" key="3">
    <source>
        <dbReference type="EnsemblMetazoa" id="CapteP201544"/>
    </source>
</evidence>
<keyword evidence="4" id="KW-1185">Reference proteome</keyword>
<reference evidence="3" key="3">
    <citation type="submission" date="2015-06" db="UniProtKB">
        <authorList>
            <consortium name="EnsemblMetazoa"/>
        </authorList>
    </citation>
    <scope>IDENTIFICATION</scope>
</reference>
<dbReference type="AlphaFoldDB" id="R7U8N1"/>
<dbReference type="EMBL" id="KB303819">
    <property type="protein sequence ID" value="ELU02730.1"/>
    <property type="molecule type" value="Genomic_DNA"/>
</dbReference>
<dbReference type="EMBL" id="AMQN01008722">
    <property type="status" value="NOT_ANNOTATED_CDS"/>
    <property type="molecule type" value="Genomic_DNA"/>
</dbReference>